<keyword evidence="1" id="KW-0472">Membrane</keyword>
<dbReference type="AlphaFoldDB" id="A0A6C0H6D2"/>
<feature type="transmembrane region" description="Helical" evidence="1">
    <location>
        <begin position="6"/>
        <end position="23"/>
    </location>
</feature>
<reference evidence="2" key="1">
    <citation type="journal article" date="2020" name="Nature">
        <title>Giant virus diversity and host interactions through global metagenomics.</title>
        <authorList>
            <person name="Schulz F."/>
            <person name="Roux S."/>
            <person name="Paez-Espino D."/>
            <person name="Jungbluth S."/>
            <person name="Walsh D.A."/>
            <person name="Denef V.J."/>
            <person name="McMahon K.D."/>
            <person name="Konstantinidis K.T."/>
            <person name="Eloe-Fadrosh E.A."/>
            <person name="Kyrpides N.C."/>
            <person name="Woyke T."/>
        </authorList>
    </citation>
    <scope>NUCLEOTIDE SEQUENCE</scope>
    <source>
        <strain evidence="2">GVMAG-M-3300023179-71</strain>
    </source>
</reference>
<name>A0A6C0H6D2_9ZZZZ</name>
<dbReference type="EMBL" id="MN739885">
    <property type="protein sequence ID" value="QHT75977.1"/>
    <property type="molecule type" value="Genomic_DNA"/>
</dbReference>
<feature type="transmembrane region" description="Helical" evidence="1">
    <location>
        <begin position="30"/>
        <end position="47"/>
    </location>
</feature>
<evidence type="ECO:0000313" key="2">
    <source>
        <dbReference type="EMBL" id="QHT75977.1"/>
    </source>
</evidence>
<organism evidence="2">
    <name type="scientific">viral metagenome</name>
    <dbReference type="NCBI Taxonomy" id="1070528"/>
    <lineage>
        <taxon>unclassified sequences</taxon>
        <taxon>metagenomes</taxon>
        <taxon>organismal metagenomes</taxon>
    </lineage>
</organism>
<sequence>MDICLPSIIYFFLSFIQIIIDCNNKLFNTAIVKFIITIIFVVILNLLCNNGLIILSWLFVLIPFIFMTVIVSLLLYHLNLDKSSGVLIKTQDNVVKKNIFPYIFTEYQ</sequence>
<keyword evidence="1" id="KW-0812">Transmembrane</keyword>
<evidence type="ECO:0000256" key="1">
    <source>
        <dbReference type="SAM" id="Phobius"/>
    </source>
</evidence>
<keyword evidence="1" id="KW-1133">Transmembrane helix</keyword>
<proteinExistence type="predicted"/>
<feature type="transmembrane region" description="Helical" evidence="1">
    <location>
        <begin position="53"/>
        <end position="76"/>
    </location>
</feature>
<protein>
    <submittedName>
        <fullName evidence="2">Uncharacterized protein</fullName>
    </submittedName>
</protein>
<accession>A0A6C0H6D2</accession>